<evidence type="ECO:0000256" key="1">
    <source>
        <dbReference type="ARBA" id="ARBA00004123"/>
    </source>
</evidence>
<keyword evidence="6" id="KW-0804">Transcription</keyword>
<keyword evidence="4" id="KW-0238">DNA-binding</keyword>
<evidence type="ECO:0000313" key="12">
    <source>
        <dbReference type="RefSeq" id="XP_004508935.1"/>
    </source>
</evidence>
<comment type="subcellular location">
    <subcellularLocation>
        <location evidence="1">Nucleus</location>
    </subcellularLocation>
</comment>
<dbReference type="SMART" id="SM00717">
    <property type="entry name" value="SANT"/>
    <property type="match status" value="2"/>
</dbReference>
<evidence type="ECO:0000256" key="7">
    <source>
        <dbReference type="ARBA" id="ARBA00023242"/>
    </source>
</evidence>
<evidence type="ECO:0000259" key="9">
    <source>
        <dbReference type="PROSITE" id="PS50090"/>
    </source>
</evidence>
<feature type="domain" description="Myb-like" evidence="9">
    <location>
        <begin position="10"/>
        <end position="62"/>
    </location>
</feature>
<dbReference type="Pfam" id="PF00249">
    <property type="entry name" value="Myb_DNA-binding"/>
    <property type="match status" value="2"/>
</dbReference>
<dbReference type="RefSeq" id="XP_004508935.1">
    <property type="nucleotide sequence ID" value="XM_004508878.3"/>
</dbReference>
<evidence type="ECO:0000256" key="4">
    <source>
        <dbReference type="ARBA" id="ARBA00023125"/>
    </source>
</evidence>
<dbReference type="SUPFAM" id="SSF46689">
    <property type="entry name" value="Homeodomain-like"/>
    <property type="match status" value="1"/>
</dbReference>
<dbReference type="CDD" id="cd00167">
    <property type="entry name" value="SANT"/>
    <property type="match status" value="2"/>
</dbReference>
<dbReference type="Proteomes" id="UP000087171">
    <property type="component" value="Chromosome Ca7"/>
</dbReference>
<dbReference type="PANTHER" id="PTHR47998:SF38">
    <property type="entry name" value="MYB TRANSCRIPTION FACTOR"/>
    <property type="match status" value="1"/>
</dbReference>
<evidence type="ECO:0000256" key="5">
    <source>
        <dbReference type="ARBA" id="ARBA00023159"/>
    </source>
</evidence>
<dbReference type="AlphaFoldDB" id="A0A1S2YRV5"/>
<dbReference type="KEGG" id="cam:101490434"/>
<keyword evidence="7" id="KW-0539">Nucleus</keyword>
<keyword evidence="2" id="KW-0677">Repeat</keyword>
<proteinExistence type="predicted"/>
<evidence type="ECO:0000256" key="3">
    <source>
        <dbReference type="ARBA" id="ARBA00023015"/>
    </source>
</evidence>
<dbReference type="PROSITE" id="PS50090">
    <property type="entry name" value="MYB_LIKE"/>
    <property type="match status" value="2"/>
</dbReference>
<dbReference type="OrthoDB" id="2143914at2759"/>
<dbReference type="GO" id="GO:0030154">
    <property type="term" value="P:cell differentiation"/>
    <property type="evidence" value="ECO:0007669"/>
    <property type="project" value="TreeGrafter"/>
</dbReference>
<dbReference type="InterPro" id="IPR001005">
    <property type="entry name" value="SANT/Myb"/>
</dbReference>
<dbReference type="FunFam" id="1.10.10.60:FF:000001">
    <property type="entry name" value="MYB-related transcription factor"/>
    <property type="match status" value="1"/>
</dbReference>
<dbReference type="InterPro" id="IPR009057">
    <property type="entry name" value="Homeodomain-like_sf"/>
</dbReference>
<evidence type="ECO:0000256" key="2">
    <source>
        <dbReference type="ARBA" id="ARBA00022737"/>
    </source>
</evidence>
<feature type="domain" description="HTH myb-type" evidence="10">
    <location>
        <begin position="63"/>
        <end position="117"/>
    </location>
</feature>
<dbReference type="GO" id="GO:0006355">
    <property type="term" value="P:regulation of DNA-templated transcription"/>
    <property type="evidence" value="ECO:0007669"/>
    <property type="project" value="TreeGrafter"/>
</dbReference>
<name>A0A1S2YRV5_CICAR</name>
<evidence type="ECO:0000256" key="8">
    <source>
        <dbReference type="ARBA" id="ARBA00083772"/>
    </source>
</evidence>
<sequence length="199" mass="22862">MAPRKDGSTKKPMNRGAWTPVEDQKLAQCIQTHGAKKWKTVADKSGLNRCGKSCRLRWLNYLRPNIKRGNISDEEEDLIIRLHKLLGNRWSLIAGRLPGRTDNEIKNYWNSHLCKKASHIEEKPETSTTQETIAQNNIVEDIVMLESKDSISGSVNSDVSFDVNEFLDFSTEGSYGFDWVNRYLEFDPIQFPENTKRSE</sequence>
<accession>A0A1S2YRV5</accession>
<evidence type="ECO:0000259" key="10">
    <source>
        <dbReference type="PROSITE" id="PS51294"/>
    </source>
</evidence>
<protein>
    <recommendedName>
        <fullName evidence="8">Myb-related protein 123</fullName>
    </recommendedName>
</protein>
<feature type="domain" description="Myb-like" evidence="9">
    <location>
        <begin position="63"/>
        <end position="113"/>
    </location>
</feature>
<dbReference type="eggNOG" id="KOG0048">
    <property type="taxonomic scope" value="Eukaryota"/>
</dbReference>
<evidence type="ECO:0000313" key="11">
    <source>
        <dbReference type="Proteomes" id="UP000087171"/>
    </source>
</evidence>
<gene>
    <name evidence="12" type="primary">LOC101490434</name>
</gene>
<evidence type="ECO:0000256" key="6">
    <source>
        <dbReference type="ARBA" id="ARBA00023163"/>
    </source>
</evidence>
<dbReference type="PaxDb" id="3827-XP_004508935.1"/>
<reference evidence="11" key="1">
    <citation type="journal article" date="2013" name="Nat. Biotechnol.">
        <title>Draft genome sequence of chickpea (Cicer arietinum) provides a resource for trait improvement.</title>
        <authorList>
            <person name="Varshney R.K."/>
            <person name="Song C."/>
            <person name="Saxena R.K."/>
            <person name="Azam S."/>
            <person name="Yu S."/>
            <person name="Sharpe A.G."/>
            <person name="Cannon S."/>
            <person name="Baek J."/>
            <person name="Rosen B.D."/>
            <person name="Tar'an B."/>
            <person name="Millan T."/>
            <person name="Zhang X."/>
            <person name="Ramsay L.D."/>
            <person name="Iwata A."/>
            <person name="Wang Y."/>
            <person name="Nelson W."/>
            <person name="Farmer A.D."/>
            <person name="Gaur P.M."/>
            <person name="Soderlund C."/>
            <person name="Penmetsa R.V."/>
            <person name="Xu C."/>
            <person name="Bharti A.K."/>
            <person name="He W."/>
            <person name="Winter P."/>
            <person name="Zhao S."/>
            <person name="Hane J.K."/>
            <person name="Carrasquilla-Garcia N."/>
            <person name="Condie J.A."/>
            <person name="Upadhyaya H.D."/>
            <person name="Luo M.C."/>
            <person name="Thudi M."/>
            <person name="Gowda C.L."/>
            <person name="Singh N.P."/>
            <person name="Lichtenzveig J."/>
            <person name="Gali K.K."/>
            <person name="Rubio J."/>
            <person name="Nadarajan N."/>
            <person name="Dolezel J."/>
            <person name="Bansal K.C."/>
            <person name="Xu X."/>
            <person name="Edwards D."/>
            <person name="Zhang G."/>
            <person name="Kahl G."/>
            <person name="Gil J."/>
            <person name="Singh K.B."/>
            <person name="Datta S.K."/>
            <person name="Jackson S.A."/>
            <person name="Wang J."/>
            <person name="Cook D.R."/>
        </authorList>
    </citation>
    <scope>NUCLEOTIDE SEQUENCE [LARGE SCALE GENOMIC DNA]</scope>
    <source>
        <strain evidence="11">cv. CDC Frontier</strain>
    </source>
</reference>
<dbReference type="GO" id="GO:0005634">
    <property type="term" value="C:nucleus"/>
    <property type="evidence" value="ECO:0007669"/>
    <property type="project" value="UniProtKB-SubCell"/>
</dbReference>
<dbReference type="InterPro" id="IPR015495">
    <property type="entry name" value="Myb_TF_plants"/>
</dbReference>
<reference evidence="12" key="2">
    <citation type="submission" date="2025-08" db="UniProtKB">
        <authorList>
            <consortium name="RefSeq"/>
        </authorList>
    </citation>
    <scope>IDENTIFICATION</scope>
    <source>
        <tissue evidence="12">Etiolated seedlings</tissue>
    </source>
</reference>
<feature type="domain" description="HTH myb-type" evidence="10">
    <location>
        <begin position="10"/>
        <end position="62"/>
    </location>
</feature>
<dbReference type="PROSITE" id="PS51294">
    <property type="entry name" value="HTH_MYB"/>
    <property type="match status" value="2"/>
</dbReference>
<dbReference type="GO" id="GO:0000976">
    <property type="term" value="F:transcription cis-regulatory region binding"/>
    <property type="evidence" value="ECO:0007669"/>
    <property type="project" value="TreeGrafter"/>
</dbReference>
<dbReference type="Gene3D" id="1.10.10.60">
    <property type="entry name" value="Homeodomain-like"/>
    <property type="match status" value="2"/>
</dbReference>
<dbReference type="FunFam" id="1.10.10.60:FF:000302">
    <property type="entry name" value="Transcription factor TT2"/>
    <property type="match status" value="1"/>
</dbReference>
<organism evidence="11 12">
    <name type="scientific">Cicer arietinum</name>
    <name type="common">Chickpea</name>
    <name type="synonym">Garbanzo</name>
    <dbReference type="NCBI Taxonomy" id="3827"/>
    <lineage>
        <taxon>Eukaryota</taxon>
        <taxon>Viridiplantae</taxon>
        <taxon>Streptophyta</taxon>
        <taxon>Embryophyta</taxon>
        <taxon>Tracheophyta</taxon>
        <taxon>Spermatophyta</taxon>
        <taxon>Magnoliopsida</taxon>
        <taxon>eudicotyledons</taxon>
        <taxon>Gunneridae</taxon>
        <taxon>Pentapetalae</taxon>
        <taxon>rosids</taxon>
        <taxon>fabids</taxon>
        <taxon>Fabales</taxon>
        <taxon>Fabaceae</taxon>
        <taxon>Papilionoideae</taxon>
        <taxon>50 kb inversion clade</taxon>
        <taxon>NPAAA clade</taxon>
        <taxon>Hologalegina</taxon>
        <taxon>IRL clade</taxon>
        <taxon>Cicereae</taxon>
        <taxon>Cicer</taxon>
    </lineage>
</organism>
<dbReference type="PANTHER" id="PTHR47998">
    <property type="entry name" value="TRANSCRIPTION FACTOR MYB51-LIKE ISOFORM X1"/>
    <property type="match status" value="1"/>
</dbReference>
<keyword evidence="11" id="KW-1185">Reference proteome</keyword>
<keyword evidence="3" id="KW-0805">Transcription regulation</keyword>
<dbReference type="InterPro" id="IPR017930">
    <property type="entry name" value="Myb_dom"/>
</dbReference>
<keyword evidence="5" id="KW-0010">Activator</keyword>
<dbReference type="GeneID" id="101490434"/>